<evidence type="ECO:0000256" key="2">
    <source>
        <dbReference type="ARBA" id="ARBA00023242"/>
    </source>
</evidence>
<feature type="coiled-coil region" evidence="3">
    <location>
        <begin position="69"/>
        <end position="96"/>
    </location>
</feature>
<evidence type="ECO:0000313" key="7">
    <source>
        <dbReference type="Proteomes" id="UP001219933"/>
    </source>
</evidence>
<organism evidence="6 7">
    <name type="scientific">Malassezia cuniculi</name>
    <dbReference type="NCBI Taxonomy" id="948313"/>
    <lineage>
        <taxon>Eukaryota</taxon>
        <taxon>Fungi</taxon>
        <taxon>Dikarya</taxon>
        <taxon>Basidiomycota</taxon>
        <taxon>Ustilaginomycotina</taxon>
        <taxon>Malasseziomycetes</taxon>
        <taxon>Malasseziales</taxon>
        <taxon>Malasseziaceae</taxon>
        <taxon>Malassezia</taxon>
    </lineage>
</organism>
<dbReference type="GO" id="GO:0006351">
    <property type="term" value="P:DNA-templated transcription"/>
    <property type="evidence" value="ECO:0007669"/>
    <property type="project" value="InterPro"/>
</dbReference>
<sequence length="852" mass="94787">MPPATEVRDDAGSESVADMVTAALSGGTQSRKRQRVHYSCSECHRRKHKSCIDRGIGELCHPYGDGDHLGSLSDRVRRLENLLNALAKSHGALEQRVAKLGQRDAAELTAGDVRESEAANDAGSPLYQPSAYGMEREELLMAEKRHNGISDDSRPTPKASDPLGGGLAKGGVAWFGALALPSVSQQSFDTEVDGEKFQVGSDIPLSAASVHISTLIAEGGAQKTVLYDLFSQLPPRQLVERLICIFFKDINNYRYFMHEPTFRINLNEMYEYIESPLMTKTSLEGARFVPFLATTFMLLAVTHSAMPESECSERDAQAGAMRLFHAGRKCIQVGKCIRNEHIDLVLAQVLASCFCLLFRRTSDAWTYIGAAVRDSQAMGFHRDGSKLGLDARTTERRRRLWAIVYYHDRQASILMSRPSSIQEKHCDTALPSDVDLEDVSPRERATIPRFVAKEKPGVYAYVYFRQILAQLMGDTLELFQDVTRTVRYSDILAMDKRLAEFHDQLPAYFREPSDPAGSREFDAECSYLPIQRYLLLIEYNFVRITLHRPYILRNDSRFINSRNIAFQVAMNDRLVRKEFSESVHWPPTVARSFHIGGLYRLFNTTLVFGIMALIEKDPVRAAEARGFLEEFMEKHKNRTDLCSCRELQIVGLFLAKAQSPRTTLCKHQIRTRNPRQTDEQVVPNLQSDDTSTPGEVDTAQSLLNHLGGFGHSTQFGVPNMVLDPHSNMQDARFPYGPMPLSFDINRLDLNRINSFVSTGDTPDTSFVSTPTMTNMAPFDGSQMPQMGGIPMNGYAAGAGMTANAFAPSGVPLNADPVQSGMIGSLPSTGAPTQDLLLTPWSGLIDAIVSPFN</sequence>
<proteinExistence type="predicted"/>
<dbReference type="SMART" id="SM00906">
    <property type="entry name" value="Fungal_trans"/>
    <property type="match status" value="1"/>
</dbReference>
<feature type="compositionally biased region" description="Polar residues" evidence="4">
    <location>
        <begin position="683"/>
        <end position="695"/>
    </location>
</feature>
<gene>
    <name evidence="6" type="ORF">MCUN1_002643</name>
</gene>
<evidence type="ECO:0000313" key="6">
    <source>
        <dbReference type="EMBL" id="WFD35781.1"/>
    </source>
</evidence>
<dbReference type="GO" id="GO:0005634">
    <property type="term" value="C:nucleus"/>
    <property type="evidence" value="ECO:0007669"/>
    <property type="project" value="UniProtKB-SubCell"/>
</dbReference>
<name>A0AAF0ES83_9BASI</name>
<comment type="subcellular location">
    <subcellularLocation>
        <location evidence="1">Nucleus</location>
    </subcellularLocation>
</comment>
<evidence type="ECO:0000256" key="4">
    <source>
        <dbReference type="SAM" id="MobiDB-lite"/>
    </source>
</evidence>
<evidence type="ECO:0000259" key="5">
    <source>
        <dbReference type="SMART" id="SM00906"/>
    </source>
</evidence>
<dbReference type="Pfam" id="PF04082">
    <property type="entry name" value="Fungal_trans"/>
    <property type="match status" value="1"/>
</dbReference>
<keyword evidence="2" id="KW-0539">Nucleus</keyword>
<feature type="region of interest" description="Disordered" evidence="4">
    <location>
        <begin position="109"/>
        <end position="128"/>
    </location>
</feature>
<dbReference type="GO" id="GO:0008270">
    <property type="term" value="F:zinc ion binding"/>
    <property type="evidence" value="ECO:0007669"/>
    <property type="project" value="InterPro"/>
</dbReference>
<dbReference type="PANTHER" id="PTHR31001">
    <property type="entry name" value="UNCHARACTERIZED TRANSCRIPTIONAL REGULATORY PROTEIN"/>
    <property type="match status" value="1"/>
</dbReference>
<dbReference type="PANTHER" id="PTHR31001:SF87">
    <property type="entry name" value="COL-21"/>
    <property type="match status" value="1"/>
</dbReference>
<dbReference type="EMBL" id="CP119879">
    <property type="protein sequence ID" value="WFD35781.1"/>
    <property type="molecule type" value="Genomic_DNA"/>
</dbReference>
<dbReference type="CDD" id="cd12148">
    <property type="entry name" value="fungal_TF_MHR"/>
    <property type="match status" value="1"/>
</dbReference>
<feature type="region of interest" description="Disordered" evidence="4">
    <location>
        <begin position="671"/>
        <end position="695"/>
    </location>
</feature>
<dbReference type="GO" id="GO:0003677">
    <property type="term" value="F:DNA binding"/>
    <property type="evidence" value="ECO:0007669"/>
    <property type="project" value="InterPro"/>
</dbReference>
<keyword evidence="3" id="KW-0175">Coiled coil</keyword>
<reference evidence="6" key="1">
    <citation type="submission" date="2023-03" db="EMBL/GenBank/DDBJ databases">
        <title>Mating type loci evolution in Malassezia.</title>
        <authorList>
            <person name="Coelho M.A."/>
        </authorList>
    </citation>
    <scope>NUCLEOTIDE SEQUENCE</scope>
    <source>
        <strain evidence="6">CBS 11721</strain>
    </source>
</reference>
<evidence type="ECO:0000256" key="1">
    <source>
        <dbReference type="ARBA" id="ARBA00004123"/>
    </source>
</evidence>
<dbReference type="AlphaFoldDB" id="A0AAF0ES83"/>
<dbReference type="InterPro" id="IPR007219">
    <property type="entry name" value="XnlR_reg_dom"/>
</dbReference>
<accession>A0AAF0ES83</accession>
<feature type="domain" description="Xylanolytic transcriptional activator regulatory" evidence="5">
    <location>
        <begin position="364"/>
        <end position="437"/>
    </location>
</feature>
<evidence type="ECO:0000256" key="3">
    <source>
        <dbReference type="SAM" id="Coils"/>
    </source>
</evidence>
<dbReference type="Proteomes" id="UP001219933">
    <property type="component" value="Chromosome 3"/>
</dbReference>
<dbReference type="InterPro" id="IPR050613">
    <property type="entry name" value="Sec_Metabolite_Reg"/>
</dbReference>
<protein>
    <recommendedName>
        <fullName evidence="5">Xylanolytic transcriptional activator regulatory domain-containing protein</fullName>
    </recommendedName>
</protein>
<keyword evidence="7" id="KW-1185">Reference proteome</keyword>